<dbReference type="SUPFAM" id="SSF52540">
    <property type="entry name" value="P-loop containing nucleoside triphosphate hydrolases"/>
    <property type="match status" value="1"/>
</dbReference>
<dbReference type="AlphaFoldDB" id="K6WN70"/>
<dbReference type="SMART" id="SM00382">
    <property type="entry name" value="AAA"/>
    <property type="match status" value="1"/>
</dbReference>
<keyword evidence="3" id="KW-0804">Transcription</keyword>
<proteinExistence type="predicted"/>
<dbReference type="Pfam" id="PF25873">
    <property type="entry name" value="WHD_MalT"/>
    <property type="match status" value="1"/>
</dbReference>
<dbReference type="Gene3D" id="3.40.50.300">
    <property type="entry name" value="P-loop containing nucleotide triphosphate hydrolases"/>
    <property type="match status" value="1"/>
</dbReference>
<protein>
    <submittedName>
        <fullName evidence="5">Putative LuxR family transcriptional regulator</fullName>
    </submittedName>
</protein>
<dbReference type="InterPro" id="IPR011990">
    <property type="entry name" value="TPR-like_helical_dom_sf"/>
</dbReference>
<dbReference type="InterPro" id="IPR036388">
    <property type="entry name" value="WH-like_DNA-bd_sf"/>
</dbReference>
<keyword evidence="2" id="KW-0238">DNA-binding</keyword>
<dbReference type="InterPro" id="IPR049945">
    <property type="entry name" value="AAA_22"/>
</dbReference>
<dbReference type="GO" id="GO:0016887">
    <property type="term" value="F:ATP hydrolysis activity"/>
    <property type="evidence" value="ECO:0007669"/>
    <property type="project" value="InterPro"/>
</dbReference>
<dbReference type="PANTHER" id="PTHR44688">
    <property type="entry name" value="DNA-BINDING TRANSCRIPTIONAL ACTIVATOR DEVR_DOSR"/>
    <property type="match status" value="1"/>
</dbReference>
<evidence type="ECO:0000313" key="5">
    <source>
        <dbReference type="EMBL" id="GAB93592.1"/>
    </source>
</evidence>
<dbReference type="PRINTS" id="PR00038">
    <property type="entry name" value="HTHLUXR"/>
</dbReference>
<dbReference type="InterPro" id="IPR003593">
    <property type="entry name" value="AAA+_ATPase"/>
</dbReference>
<evidence type="ECO:0000313" key="6">
    <source>
        <dbReference type="Proteomes" id="UP000008363"/>
    </source>
</evidence>
<reference evidence="5 6" key="1">
    <citation type="submission" date="2012-08" db="EMBL/GenBank/DDBJ databases">
        <title>Whole genome shotgun sequence of Gordonia rhizosphera NBRC 16068.</title>
        <authorList>
            <person name="Takarada H."/>
            <person name="Isaki S."/>
            <person name="Hosoyama A."/>
            <person name="Tsuchikane K."/>
            <person name="Katsumata H."/>
            <person name="Baba S."/>
            <person name="Ohji S."/>
            <person name="Yamazaki S."/>
            <person name="Fujita N."/>
        </authorList>
    </citation>
    <scope>NUCLEOTIDE SEQUENCE [LARGE SCALE GENOMIC DNA]</scope>
    <source>
        <strain evidence="5 6">NBRC 16068</strain>
    </source>
</reference>
<feature type="domain" description="HTH luxR-type" evidence="4">
    <location>
        <begin position="799"/>
        <end position="864"/>
    </location>
</feature>
<dbReference type="SUPFAM" id="SSF46894">
    <property type="entry name" value="C-terminal effector domain of the bipartite response regulators"/>
    <property type="match status" value="1"/>
</dbReference>
<dbReference type="STRING" id="1108045.GORHZ_233_00030"/>
<dbReference type="PROSITE" id="PS50043">
    <property type="entry name" value="HTH_LUXR_2"/>
    <property type="match status" value="1"/>
</dbReference>
<dbReference type="InterPro" id="IPR059106">
    <property type="entry name" value="WHD_MalT"/>
</dbReference>
<dbReference type="PANTHER" id="PTHR44688:SF16">
    <property type="entry name" value="DNA-BINDING TRANSCRIPTIONAL ACTIVATOR DEVR_DOSR"/>
    <property type="match status" value="1"/>
</dbReference>
<evidence type="ECO:0000256" key="2">
    <source>
        <dbReference type="ARBA" id="ARBA00023125"/>
    </source>
</evidence>
<gene>
    <name evidence="5" type="ORF">GORHZ_233_00030</name>
</gene>
<dbReference type="InterPro" id="IPR000792">
    <property type="entry name" value="Tscrpt_reg_LuxR_C"/>
</dbReference>
<dbReference type="Pfam" id="PF13401">
    <property type="entry name" value="AAA_22"/>
    <property type="match status" value="1"/>
</dbReference>
<keyword evidence="6" id="KW-1185">Reference proteome</keyword>
<dbReference type="EMBL" id="BAHC01000233">
    <property type="protein sequence ID" value="GAB93592.1"/>
    <property type="molecule type" value="Genomic_DNA"/>
</dbReference>
<dbReference type="Gene3D" id="1.10.10.10">
    <property type="entry name" value="Winged helix-like DNA-binding domain superfamily/Winged helix DNA-binding domain"/>
    <property type="match status" value="1"/>
</dbReference>
<dbReference type="CDD" id="cd06170">
    <property type="entry name" value="LuxR_C_like"/>
    <property type="match status" value="1"/>
</dbReference>
<dbReference type="InterPro" id="IPR027417">
    <property type="entry name" value="P-loop_NTPase"/>
</dbReference>
<sequence length="866" mass="92267">MASGRTGHANGSVVLVSAPAGTGKTTQIARWLATLDDTIVATTQVARPERVVGMWRSLRTQIAAQTYPAGTRAAIARPSLSRRRDELSFPEDADWVERELAAIDRQVVIVIDDAHGLSDPLSMHSVQTFLDAIPQHVSVVLIARHDPPLAWHRYASERRFTRIGTAEMSLTDDETTAVLRATGTEVTSGQVTRVRELTRGWITLVLIAADHLAGRRDVAQALAELEASTQPVSDLLVGAMIARLPVHLREFAATTAVLPDFDVDLATHVSGQDAAAAVTELVGAGFPVVPAGSMGSPAQDGGGYTYPGLIRVHLVAELRRTGPGAVDDAYLRAIAWSSRHQRHGDALRQALMFGDPEVLAATLMTSGAGMVLAGEIDAFEPMLDDCCHVLADTAIVMLLRALVALEIGDTNCAAIHLENAGIASPQLTDLVSQPDDVGLLYRILLLQLAAYRPIGDLDALIRSVVSPPPSGTTPAMRALALMTIGSTFIGLGELDRAETVLTSAIAIAETSAQDLLRARILERRAAASGQRGDNLVMLRYSRSAIALAGTTEPSTTGPSTRHIVARCRAKIAYAQYLTGEPYDPSLDDGDLASGPSPGGLVDVADARTELLMLVARFRETDHRAMVADRARRVLATMLAKAGPDLGPARSSVLLPRVAHMCAAVGHPDRIFELVETAEHASGPQWETTLATVIARCAQGRFESARTILGPMLGNTGRMHPVTGVSVGVLDAYIGVARDDEHACHRGLETALSIAEPMRLVAPFLEGGRAIADALARHSGSLGYLDGFADHVRRLSHDRSGPDEVHLTPSEMRVLHCLPSGRTAEEMAEILSVSVNTVKTHLRAIYRKLGVGTRRDAVVAARSAGLI</sequence>
<evidence type="ECO:0000259" key="4">
    <source>
        <dbReference type="PROSITE" id="PS50043"/>
    </source>
</evidence>
<dbReference type="Pfam" id="PF00196">
    <property type="entry name" value="GerE"/>
    <property type="match status" value="1"/>
</dbReference>
<dbReference type="GO" id="GO:0003677">
    <property type="term" value="F:DNA binding"/>
    <property type="evidence" value="ECO:0007669"/>
    <property type="project" value="UniProtKB-KW"/>
</dbReference>
<dbReference type="Proteomes" id="UP000008363">
    <property type="component" value="Unassembled WGS sequence"/>
</dbReference>
<keyword evidence="1" id="KW-0805">Transcription regulation</keyword>
<name>K6WN70_9ACTN</name>
<comment type="caution">
    <text evidence="5">The sequence shown here is derived from an EMBL/GenBank/DDBJ whole genome shotgun (WGS) entry which is preliminary data.</text>
</comment>
<accession>K6WN70</accession>
<dbReference type="eggNOG" id="COG2909">
    <property type="taxonomic scope" value="Bacteria"/>
</dbReference>
<dbReference type="Gene3D" id="1.25.40.10">
    <property type="entry name" value="Tetratricopeptide repeat domain"/>
    <property type="match status" value="1"/>
</dbReference>
<evidence type="ECO:0000256" key="1">
    <source>
        <dbReference type="ARBA" id="ARBA00023015"/>
    </source>
</evidence>
<evidence type="ECO:0000256" key="3">
    <source>
        <dbReference type="ARBA" id="ARBA00023163"/>
    </source>
</evidence>
<organism evidence="5 6">
    <name type="scientific">Gordonia rhizosphera NBRC 16068</name>
    <dbReference type="NCBI Taxonomy" id="1108045"/>
    <lineage>
        <taxon>Bacteria</taxon>
        <taxon>Bacillati</taxon>
        <taxon>Actinomycetota</taxon>
        <taxon>Actinomycetes</taxon>
        <taxon>Mycobacteriales</taxon>
        <taxon>Gordoniaceae</taxon>
        <taxon>Gordonia</taxon>
    </lineage>
</organism>
<dbReference type="InterPro" id="IPR016032">
    <property type="entry name" value="Sig_transdc_resp-reg_C-effctor"/>
</dbReference>
<dbReference type="SMART" id="SM00421">
    <property type="entry name" value="HTH_LUXR"/>
    <property type="match status" value="1"/>
</dbReference>
<dbReference type="GO" id="GO:0006355">
    <property type="term" value="P:regulation of DNA-templated transcription"/>
    <property type="evidence" value="ECO:0007669"/>
    <property type="project" value="InterPro"/>
</dbReference>